<evidence type="ECO:0000313" key="9">
    <source>
        <dbReference type="EMBL" id="HJG28950.1"/>
    </source>
</evidence>
<keyword evidence="6" id="KW-0520">NAD</keyword>
<dbReference type="SUPFAM" id="SSF50129">
    <property type="entry name" value="GroES-like"/>
    <property type="match status" value="1"/>
</dbReference>
<evidence type="ECO:0000313" key="10">
    <source>
        <dbReference type="Proteomes" id="UP000782880"/>
    </source>
</evidence>
<dbReference type="FunFam" id="3.40.50.720:FF:000068">
    <property type="entry name" value="Sorbitol dehydrogenase"/>
    <property type="match status" value="1"/>
</dbReference>
<evidence type="ECO:0000256" key="5">
    <source>
        <dbReference type="ARBA" id="ARBA00023002"/>
    </source>
</evidence>
<keyword evidence="3 7" id="KW-0479">Metal-binding</keyword>
<dbReference type="EMBL" id="DYVE01000257">
    <property type="protein sequence ID" value="HJG28950.1"/>
    <property type="molecule type" value="Genomic_DNA"/>
</dbReference>
<feature type="domain" description="Enoyl reductase (ER)" evidence="8">
    <location>
        <begin position="16"/>
        <end position="340"/>
    </location>
</feature>
<dbReference type="PANTHER" id="PTHR43161:SF23">
    <property type="entry name" value="(R,R)-BUTANEDIOL DEHYDROGENASE-RELATED"/>
    <property type="match status" value="1"/>
</dbReference>
<dbReference type="PROSITE" id="PS00059">
    <property type="entry name" value="ADH_ZINC"/>
    <property type="match status" value="1"/>
</dbReference>
<organism evidence="9 10">
    <name type="scientific">Subdoligranulum variabile</name>
    <dbReference type="NCBI Taxonomy" id="214851"/>
    <lineage>
        <taxon>Bacteria</taxon>
        <taxon>Bacillati</taxon>
        <taxon>Bacillota</taxon>
        <taxon>Clostridia</taxon>
        <taxon>Eubacteriales</taxon>
        <taxon>Oscillospiraceae</taxon>
        <taxon>Subdoligranulum</taxon>
    </lineage>
</organism>
<dbReference type="InterPro" id="IPR036291">
    <property type="entry name" value="NAD(P)-bd_dom_sf"/>
</dbReference>
<keyword evidence="5" id="KW-0560">Oxidoreductase</keyword>
<proteinExistence type="inferred from homology"/>
<reference evidence="9" key="1">
    <citation type="journal article" date="2021" name="PeerJ">
        <title>Extensive microbial diversity within the chicken gut microbiome revealed by metagenomics and culture.</title>
        <authorList>
            <person name="Gilroy R."/>
            <person name="Ravi A."/>
            <person name="Getino M."/>
            <person name="Pursley I."/>
            <person name="Horton D.L."/>
            <person name="Alikhan N.F."/>
            <person name="Baker D."/>
            <person name="Gharbi K."/>
            <person name="Hall N."/>
            <person name="Watson M."/>
            <person name="Adriaenssens E.M."/>
            <person name="Foster-Nyarko E."/>
            <person name="Jarju S."/>
            <person name="Secka A."/>
            <person name="Antonio M."/>
            <person name="Oren A."/>
            <person name="Chaudhuri R.R."/>
            <person name="La Ragione R."/>
            <person name="Hildebrand F."/>
            <person name="Pallen M.J."/>
        </authorList>
    </citation>
    <scope>NUCLEOTIDE SEQUENCE</scope>
    <source>
        <strain evidence="9">ChiBcec21-2208</strain>
    </source>
</reference>
<dbReference type="GO" id="GO:0008270">
    <property type="term" value="F:zinc ion binding"/>
    <property type="evidence" value="ECO:0007669"/>
    <property type="project" value="InterPro"/>
</dbReference>
<dbReference type="Pfam" id="PF08240">
    <property type="entry name" value="ADH_N"/>
    <property type="match status" value="1"/>
</dbReference>
<dbReference type="InterPro" id="IPR020843">
    <property type="entry name" value="ER"/>
</dbReference>
<dbReference type="PANTHER" id="PTHR43161">
    <property type="entry name" value="SORBITOL DEHYDROGENASE"/>
    <property type="match status" value="1"/>
</dbReference>
<dbReference type="AlphaFoldDB" id="A0A921IN05"/>
<dbReference type="Pfam" id="PF00107">
    <property type="entry name" value="ADH_zinc_N"/>
    <property type="match status" value="1"/>
</dbReference>
<dbReference type="InterPro" id="IPR013149">
    <property type="entry name" value="ADH-like_C"/>
</dbReference>
<dbReference type="InterPro" id="IPR011032">
    <property type="entry name" value="GroES-like_sf"/>
</dbReference>
<evidence type="ECO:0000256" key="6">
    <source>
        <dbReference type="ARBA" id="ARBA00023027"/>
    </source>
</evidence>
<name>A0A921IN05_9FIRM</name>
<dbReference type="GO" id="GO:0016491">
    <property type="term" value="F:oxidoreductase activity"/>
    <property type="evidence" value="ECO:0007669"/>
    <property type="project" value="UniProtKB-KW"/>
</dbReference>
<protein>
    <submittedName>
        <fullName evidence="9">Alcohol dehydrogenase catalytic domain-containing protein</fullName>
    </submittedName>
</protein>
<keyword evidence="4 7" id="KW-0862">Zinc</keyword>
<evidence type="ECO:0000256" key="2">
    <source>
        <dbReference type="ARBA" id="ARBA00008072"/>
    </source>
</evidence>
<dbReference type="InterPro" id="IPR013154">
    <property type="entry name" value="ADH-like_N"/>
</dbReference>
<dbReference type="Gene3D" id="3.40.50.720">
    <property type="entry name" value="NAD(P)-binding Rossmann-like Domain"/>
    <property type="match status" value="1"/>
</dbReference>
<dbReference type="SUPFAM" id="SSF51735">
    <property type="entry name" value="NAD(P)-binding Rossmann-fold domains"/>
    <property type="match status" value="1"/>
</dbReference>
<evidence type="ECO:0000259" key="8">
    <source>
        <dbReference type="SMART" id="SM00829"/>
    </source>
</evidence>
<evidence type="ECO:0000256" key="1">
    <source>
        <dbReference type="ARBA" id="ARBA00001947"/>
    </source>
</evidence>
<comment type="caution">
    <text evidence="9">The sequence shown here is derived from an EMBL/GenBank/DDBJ whole genome shotgun (WGS) entry which is preliminary data.</text>
</comment>
<reference evidence="9" key="2">
    <citation type="submission" date="2021-09" db="EMBL/GenBank/DDBJ databases">
        <authorList>
            <person name="Gilroy R."/>
        </authorList>
    </citation>
    <scope>NUCLEOTIDE SEQUENCE</scope>
    <source>
        <strain evidence="9">ChiBcec21-2208</strain>
    </source>
</reference>
<gene>
    <name evidence="9" type="ORF">K8V20_09975</name>
</gene>
<comment type="cofactor">
    <cofactor evidence="1 7">
        <name>Zn(2+)</name>
        <dbReference type="ChEBI" id="CHEBI:29105"/>
    </cofactor>
</comment>
<comment type="similarity">
    <text evidence="2 7">Belongs to the zinc-containing alcohol dehydrogenase family.</text>
</comment>
<evidence type="ECO:0000256" key="4">
    <source>
        <dbReference type="ARBA" id="ARBA00022833"/>
    </source>
</evidence>
<dbReference type="Gene3D" id="3.90.180.10">
    <property type="entry name" value="Medium-chain alcohol dehydrogenases, catalytic domain"/>
    <property type="match status" value="1"/>
</dbReference>
<sequence length="342" mass="37253">MQPSINRIGEVYEPFKVRFLERPIPPLAPDEVLVRVKASAICGSDLHIARGLHPSAPLPVTIGHEFSGDIAAVGSDVRKVKVGAWVTVEPCIVCGKCDACRHGQYGYCEQISFTYRNGDGAMADYVVVKEPYVYELPDYLTYETGALIEPLSVATHAVRRADIRLGETVLIIGAGAIGMMVASMCRRSGAAEIIIADFSDQRLEMALQVGATVAVNSGREDLEEAVARITHGKGVDKSFECVGRESCFLQAIMTLKRNGTATIVGIYEKPQVQFPASRLVTHEIHIQGAQGYCWDFPIAIAAARDIPLEKFITHTFPLDQLQQALDTALDRNSGSIKVILKP</sequence>
<dbReference type="Proteomes" id="UP000782880">
    <property type="component" value="Unassembled WGS sequence"/>
</dbReference>
<dbReference type="InterPro" id="IPR002328">
    <property type="entry name" value="ADH_Zn_CS"/>
</dbReference>
<dbReference type="SMART" id="SM00829">
    <property type="entry name" value="PKS_ER"/>
    <property type="match status" value="1"/>
</dbReference>
<evidence type="ECO:0000256" key="3">
    <source>
        <dbReference type="ARBA" id="ARBA00022723"/>
    </source>
</evidence>
<accession>A0A921IN05</accession>
<evidence type="ECO:0000256" key="7">
    <source>
        <dbReference type="RuleBase" id="RU361277"/>
    </source>
</evidence>